<feature type="chain" id="PRO_5032307578" evidence="6">
    <location>
        <begin position="29"/>
        <end position="270"/>
    </location>
</feature>
<keyword evidence="8" id="KW-1185">Reference proteome</keyword>
<feature type="binding site" evidence="5">
    <location>
        <position position="160"/>
    </location>
    <ligand>
        <name>molybdate</name>
        <dbReference type="ChEBI" id="CHEBI:36264"/>
    </ligand>
</feature>
<evidence type="ECO:0000256" key="4">
    <source>
        <dbReference type="ARBA" id="ARBA00022729"/>
    </source>
</evidence>
<dbReference type="CDD" id="cd13537">
    <property type="entry name" value="PBP2_YvgL_like"/>
    <property type="match status" value="1"/>
</dbReference>
<keyword evidence="3 5" id="KW-0479">Metal-binding</keyword>
<feature type="binding site" evidence="5">
    <location>
        <position position="187"/>
    </location>
    <ligand>
        <name>molybdate</name>
        <dbReference type="ChEBI" id="CHEBI:36264"/>
    </ligand>
</feature>
<dbReference type="GO" id="GO:0015689">
    <property type="term" value="P:molybdate ion transport"/>
    <property type="evidence" value="ECO:0007669"/>
    <property type="project" value="InterPro"/>
</dbReference>
<evidence type="ECO:0000313" key="7">
    <source>
        <dbReference type="EMBL" id="MBB5335063.1"/>
    </source>
</evidence>
<dbReference type="Proteomes" id="UP000559117">
    <property type="component" value="Unassembled WGS sequence"/>
</dbReference>
<evidence type="ECO:0000256" key="1">
    <source>
        <dbReference type="ARBA" id="ARBA00009175"/>
    </source>
</evidence>
<feature type="binding site" evidence="5">
    <location>
        <position position="50"/>
    </location>
    <ligand>
        <name>molybdate</name>
        <dbReference type="ChEBI" id="CHEBI:36264"/>
    </ligand>
</feature>
<keyword evidence="4 6" id="KW-0732">Signal</keyword>
<dbReference type="EMBL" id="JACHFH010000001">
    <property type="protein sequence ID" value="MBB5335063.1"/>
    <property type="molecule type" value="Genomic_DNA"/>
</dbReference>
<dbReference type="Pfam" id="PF13531">
    <property type="entry name" value="SBP_bac_11"/>
    <property type="match status" value="1"/>
</dbReference>
<dbReference type="Gene3D" id="3.40.190.10">
    <property type="entry name" value="Periplasmic binding protein-like II"/>
    <property type="match status" value="2"/>
</dbReference>
<accession>A0A840UPX1</accession>
<evidence type="ECO:0000256" key="3">
    <source>
        <dbReference type="ARBA" id="ARBA00022723"/>
    </source>
</evidence>
<protein>
    <submittedName>
        <fullName evidence="7">Molybdate transport system substrate-binding protein</fullName>
    </submittedName>
</protein>
<dbReference type="GO" id="GO:1901359">
    <property type="term" value="F:tungstate binding"/>
    <property type="evidence" value="ECO:0007669"/>
    <property type="project" value="UniProtKB-ARBA"/>
</dbReference>
<gene>
    <name evidence="7" type="ORF">HNR32_000163</name>
</gene>
<evidence type="ECO:0000313" key="8">
    <source>
        <dbReference type="Proteomes" id="UP000559117"/>
    </source>
</evidence>
<sequence length="270" mass="29000">MKKKLNFIMMAVLAAMMLLLAGCGQQNATKKTDTAAAQKQTKIIVSAAASLKDVMQELEQVYKKDNPNVEIAVNLASSGSLERQIEQGAPADIFISASPKQMNALEKKELLAPKTRKDLLVNSIVLITPKANKAGIAGFADLKTDKVQKIAMGDPKSVPAGQYAQQSFTSMNYIDAIKGKLVYGNNVRAVLTWVENGDADCGVVYKTDAAVSDKVKIIADAPADSHKPIIYPVAILKSTKEVKAAQSFVDFLQSEAAMKIFAKYGFAAAK</sequence>
<feature type="binding site" evidence="5">
    <location>
        <position position="205"/>
    </location>
    <ligand>
        <name>molybdate</name>
        <dbReference type="ChEBI" id="CHEBI:36264"/>
    </ligand>
</feature>
<evidence type="ECO:0000256" key="2">
    <source>
        <dbReference type="ARBA" id="ARBA00022505"/>
    </source>
</evidence>
<evidence type="ECO:0000256" key="6">
    <source>
        <dbReference type="SAM" id="SignalP"/>
    </source>
</evidence>
<name>A0A840UPX1_9FIRM</name>
<comment type="similarity">
    <text evidence="1">Belongs to the bacterial solute-binding protein ModA family.</text>
</comment>
<dbReference type="GO" id="GO:0046872">
    <property type="term" value="F:metal ion binding"/>
    <property type="evidence" value="ECO:0007669"/>
    <property type="project" value="UniProtKB-KW"/>
</dbReference>
<dbReference type="InterPro" id="IPR005950">
    <property type="entry name" value="ModA"/>
</dbReference>
<dbReference type="InterPro" id="IPR041879">
    <property type="entry name" value="YvgL-like_PBP2"/>
</dbReference>
<dbReference type="RefSeq" id="WP_183858877.1">
    <property type="nucleotide sequence ID" value="NZ_JACHFH010000001.1"/>
</dbReference>
<proteinExistence type="inferred from homology"/>
<dbReference type="PROSITE" id="PS51257">
    <property type="entry name" value="PROKAR_LIPOPROTEIN"/>
    <property type="match status" value="1"/>
</dbReference>
<dbReference type="NCBIfam" id="TIGR01256">
    <property type="entry name" value="modA"/>
    <property type="match status" value="1"/>
</dbReference>
<feature type="signal peptide" evidence="6">
    <location>
        <begin position="1"/>
        <end position="28"/>
    </location>
</feature>
<dbReference type="GO" id="GO:0030973">
    <property type="term" value="F:molybdate ion binding"/>
    <property type="evidence" value="ECO:0007669"/>
    <property type="project" value="UniProtKB-ARBA"/>
</dbReference>
<comment type="caution">
    <text evidence="7">The sequence shown here is derived from an EMBL/GenBank/DDBJ whole genome shotgun (WGS) entry which is preliminary data.</text>
</comment>
<dbReference type="FunFam" id="3.40.190.10:FF:000035">
    <property type="entry name" value="Molybdate ABC transporter substrate-binding protein"/>
    <property type="match status" value="1"/>
</dbReference>
<dbReference type="AlphaFoldDB" id="A0A840UPX1"/>
<organism evidence="7 8">
    <name type="scientific">Pectinatus brassicae</name>
    <dbReference type="NCBI Taxonomy" id="862415"/>
    <lineage>
        <taxon>Bacteria</taxon>
        <taxon>Bacillati</taxon>
        <taxon>Bacillota</taxon>
        <taxon>Negativicutes</taxon>
        <taxon>Selenomonadales</taxon>
        <taxon>Selenomonadaceae</taxon>
        <taxon>Pectinatus</taxon>
    </lineage>
</organism>
<dbReference type="PIRSF" id="PIRSF004846">
    <property type="entry name" value="ModA"/>
    <property type="match status" value="1"/>
</dbReference>
<evidence type="ECO:0000256" key="5">
    <source>
        <dbReference type="PIRSR" id="PIRSR004846-1"/>
    </source>
</evidence>
<feature type="binding site" evidence="5">
    <location>
        <position position="78"/>
    </location>
    <ligand>
        <name>molybdate</name>
        <dbReference type="ChEBI" id="CHEBI:36264"/>
    </ligand>
</feature>
<dbReference type="PANTHER" id="PTHR30632:SF0">
    <property type="entry name" value="SULFATE-BINDING PROTEIN"/>
    <property type="match status" value="1"/>
</dbReference>
<dbReference type="InterPro" id="IPR050682">
    <property type="entry name" value="ModA/WtpA"/>
</dbReference>
<dbReference type="SUPFAM" id="SSF53850">
    <property type="entry name" value="Periplasmic binding protein-like II"/>
    <property type="match status" value="1"/>
</dbReference>
<dbReference type="PANTHER" id="PTHR30632">
    <property type="entry name" value="MOLYBDATE-BINDING PERIPLASMIC PROTEIN"/>
    <property type="match status" value="1"/>
</dbReference>
<keyword evidence="2 5" id="KW-0500">Molybdenum</keyword>
<reference evidence="7 8" key="1">
    <citation type="submission" date="2020-08" db="EMBL/GenBank/DDBJ databases">
        <title>Genomic Encyclopedia of Type Strains, Phase IV (KMG-IV): sequencing the most valuable type-strain genomes for metagenomic binning, comparative biology and taxonomic classification.</title>
        <authorList>
            <person name="Goeker M."/>
        </authorList>
    </citation>
    <scope>NUCLEOTIDE SEQUENCE [LARGE SCALE GENOMIC DNA]</scope>
    <source>
        <strain evidence="7 8">DSM 24661</strain>
    </source>
</reference>